<dbReference type="GO" id="GO:0045944">
    <property type="term" value="P:positive regulation of transcription by RNA polymerase II"/>
    <property type="evidence" value="ECO:0007669"/>
    <property type="project" value="TreeGrafter"/>
</dbReference>
<sequence length="184" mass="21470">MTCATVKRSLDLDDFHNFPRSAKRHKRISAQEQSLLKTSSDFYRTVSRKRTLDFDEQRCVTDAQQLLLRVPSAFDGSVPKMKQDEVMTNVCEEVKRLGRRKQLTYEAVTESGPSNSSIKHEPLLTIKQVITLCEKIIREREEQTRETYDEVLTAKLAEQYAAFVKFTFDQVRQRFETEHPSYLS</sequence>
<dbReference type="PANTHER" id="PTHR13293:SF6">
    <property type="entry name" value="AKIRIN-RELATED"/>
    <property type="match status" value="1"/>
</dbReference>
<evidence type="ECO:0008006" key="6">
    <source>
        <dbReference type="Google" id="ProtNLM"/>
    </source>
</evidence>
<name>A0AA88LAZ1_ARTSF</name>
<evidence type="ECO:0000313" key="4">
    <source>
        <dbReference type="EMBL" id="KAK2723702.1"/>
    </source>
</evidence>
<protein>
    <recommendedName>
        <fullName evidence="6">Akirin</fullName>
    </recommendedName>
</protein>
<dbReference type="InterPro" id="IPR024132">
    <property type="entry name" value="Akirin"/>
</dbReference>
<reference evidence="4" key="1">
    <citation type="submission" date="2023-07" db="EMBL/GenBank/DDBJ databases">
        <title>Chromosome-level genome assembly of Artemia franciscana.</title>
        <authorList>
            <person name="Jo E."/>
        </authorList>
    </citation>
    <scope>NUCLEOTIDE SEQUENCE</scope>
    <source>
        <tissue evidence="4">Whole body</tissue>
    </source>
</reference>
<dbReference type="AlphaFoldDB" id="A0AA88LAZ1"/>
<comment type="subcellular location">
    <subcellularLocation>
        <location evidence="1">Nucleus</location>
    </subcellularLocation>
</comment>
<comment type="similarity">
    <text evidence="2">Belongs to the akirin family.</text>
</comment>
<dbReference type="GO" id="GO:0000785">
    <property type="term" value="C:chromatin"/>
    <property type="evidence" value="ECO:0007669"/>
    <property type="project" value="TreeGrafter"/>
</dbReference>
<evidence type="ECO:0000313" key="5">
    <source>
        <dbReference type="Proteomes" id="UP001187531"/>
    </source>
</evidence>
<evidence type="ECO:0000256" key="1">
    <source>
        <dbReference type="ARBA" id="ARBA00004123"/>
    </source>
</evidence>
<dbReference type="GO" id="GO:0005634">
    <property type="term" value="C:nucleus"/>
    <property type="evidence" value="ECO:0007669"/>
    <property type="project" value="UniProtKB-SubCell"/>
</dbReference>
<accession>A0AA88LAZ1</accession>
<evidence type="ECO:0000256" key="2">
    <source>
        <dbReference type="ARBA" id="ARBA00005625"/>
    </source>
</evidence>
<keyword evidence="3" id="KW-0539">Nucleus</keyword>
<dbReference type="GO" id="GO:0003712">
    <property type="term" value="F:transcription coregulator activity"/>
    <property type="evidence" value="ECO:0007669"/>
    <property type="project" value="TreeGrafter"/>
</dbReference>
<evidence type="ECO:0000256" key="3">
    <source>
        <dbReference type="ARBA" id="ARBA00023242"/>
    </source>
</evidence>
<keyword evidence="5" id="KW-1185">Reference proteome</keyword>
<dbReference type="PANTHER" id="PTHR13293">
    <property type="entry name" value="AKIRIN-RELATED"/>
    <property type="match status" value="1"/>
</dbReference>
<gene>
    <name evidence="4" type="ORF">QYM36_002145</name>
</gene>
<dbReference type="Proteomes" id="UP001187531">
    <property type="component" value="Unassembled WGS sequence"/>
</dbReference>
<organism evidence="4 5">
    <name type="scientific">Artemia franciscana</name>
    <name type="common">Brine shrimp</name>
    <name type="synonym">Artemia sanfranciscana</name>
    <dbReference type="NCBI Taxonomy" id="6661"/>
    <lineage>
        <taxon>Eukaryota</taxon>
        <taxon>Metazoa</taxon>
        <taxon>Ecdysozoa</taxon>
        <taxon>Arthropoda</taxon>
        <taxon>Crustacea</taxon>
        <taxon>Branchiopoda</taxon>
        <taxon>Anostraca</taxon>
        <taxon>Artemiidae</taxon>
        <taxon>Artemia</taxon>
    </lineage>
</organism>
<dbReference type="GO" id="GO:0045089">
    <property type="term" value="P:positive regulation of innate immune response"/>
    <property type="evidence" value="ECO:0007669"/>
    <property type="project" value="TreeGrafter"/>
</dbReference>
<proteinExistence type="inferred from homology"/>
<comment type="caution">
    <text evidence="4">The sequence shown here is derived from an EMBL/GenBank/DDBJ whole genome shotgun (WGS) entry which is preliminary data.</text>
</comment>
<dbReference type="EMBL" id="JAVRJZ010000004">
    <property type="protein sequence ID" value="KAK2723702.1"/>
    <property type="molecule type" value="Genomic_DNA"/>
</dbReference>